<dbReference type="Proteomes" id="UP000887577">
    <property type="component" value="Unplaced"/>
</dbReference>
<accession>A0A914XXY7</accession>
<dbReference type="AlphaFoldDB" id="A0A914XXY7"/>
<keyword evidence="7" id="KW-0325">Glycoprotein</keyword>
<keyword evidence="4 9" id="KW-0812">Transmembrane</keyword>
<keyword evidence="6 9" id="KW-0472">Membrane</keyword>
<dbReference type="GO" id="GO:0018996">
    <property type="term" value="P:molting cycle, collagen and cuticulin-based cuticle"/>
    <property type="evidence" value="ECO:0007669"/>
    <property type="project" value="TreeGrafter"/>
</dbReference>
<proteinExistence type="inferred from homology"/>
<evidence type="ECO:0000256" key="8">
    <source>
        <dbReference type="SAM" id="MobiDB-lite"/>
    </source>
</evidence>
<comment type="subcellular location">
    <subcellularLocation>
        <location evidence="1">Cell membrane</location>
        <topology evidence="1">Multi-pass membrane protein</topology>
    </subcellularLocation>
</comment>
<evidence type="ECO:0000256" key="4">
    <source>
        <dbReference type="ARBA" id="ARBA00022692"/>
    </source>
</evidence>
<dbReference type="PROSITE" id="PS50156">
    <property type="entry name" value="SSD"/>
    <property type="match status" value="1"/>
</dbReference>
<dbReference type="GO" id="GO:0030659">
    <property type="term" value="C:cytoplasmic vesicle membrane"/>
    <property type="evidence" value="ECO:0007669"/>
    <property type="project" value="TreeGrafter"/>
</dbReference>
<feature type="transmembrane region" description="Helical" evidence="9">
    <location>
        <begin position="152"/>
        <end position="176"/>
    </location>
</feature>
<evidence type="ECO:0000313" key="11">
    <source>
        <dbReference type="Proteomes" id="UP000887577"/>
    </source>
</evidence>
<evidence type="ECO:0000256" key="5">
    <source>
        <dbReference type="ARBA" id="ARBA00022989"/>
    </source>
</evidence>
<feature type="domain" description="SSD" evidence="10">
    <location>
        <begin position="73"/>
        <end position="182"/>
    </location>
</feature>
<dbReference type="SUPFAM" id="SSF82866">
    <property type="entry name" value="Multidrug efflux transporter AcrB transmembrane domain"/>
    <property type="match status" value="1"/>
</dbReference>
<name>A0A914XXY7_9BILA</name>
<dbReference type="PANTHER" id="PTHR10796">
    <property type="entry name" value="PATCHED-RELATED"/>
    <property type="match status" value="1"/>
</dbReference>
<evidence type="ECO:0000256" key="2">
    <source>
        <dbReference type="ARBA" id="ARBA00005585"/>
    </source>
</evidence>
<comment type="similarity">
    <text evidence="2">Belongs to the patched family.</text>
</comment>
<evidence type="ECO:0000256" key="3">
    <source>
        <dbReference type="ARBA" id="ARBA00022475"/>
    </source>
</evidence>
<evidence type="ECO:0000256" key="9">
    <source>
        <dbReference type="SAM" id="Phobius"/>
    </source>
</evidence>
<dbReference type="GO" id="GO:0005886">
    <property type="term" value="C:plasma membrane"/>
    <property type="evidence" value="ECO:0007669"/>
    <property type="project" value="UniProtKB-SubCell"/>
</dbReference>
<feature type="transmembrane region" description="Helical" evidence="9">
    <location>
        <begin position="33"/>
        <end position="52"/>
    </location>
</feature>
<dbReference type="InterPro" id="IPR051697">
    <property type="entry name" value="Patched_domain-protein"/>
</dbReference>
<feature type="transmembrane region" description="Helical" evidence="9">
    <location>
        <begin position="59"/>
        <end position="79"/>
    </location>
</feature>
<dbReference type="InterPro" id="IPR000731">
    <property type="entry name" value="SSD"/>
</dbReference>
<feature type="compositionally biased region" description="Polar residues" evidence="8">
    <location>
        <begin position="224"/>
        <end position="233"/>
    </location>
</feature>
<keyword evidence="11" id="KW-1185">Reference proteome</keyword>
<dbReference type="GO" id="GO:0006897">
    <property type="term" value="P:endocytosis"/>
    <property type="evidence" value="ECO:0007669"/>
    <property type="project" value="TreeGrafter"/>
</dbReference>
<evidence type="ECO:0000313" key="12">
    <source>
        <dbReference type="WBParaSite" id="PSU_v2.g11394.t1"/>
    </source>
</evidence>
<reference evidence="12" key="1">
    <citation type="submission" date="2022-11" db="UniProtKB">
        <authorList>
            <consortium name="WormBaseParasite"/>
        </authorList>
    </citation>
    <scope>IDENTIFICATION</scope>
</reference>
<feature type="transmembrane region" description="Helical" evidence="9">
    <location>
        <begin position="124"/>
        <end position="146"/>
    </location>
</feature>
<feature type="compositionally biased region" description="Basic residues" evidence="8">
    <location>
        <begin position="236"/>
        <end position="245"/>
    </location>
</feature>
<evidence type="ECO:0000256" key="6">
    <source>
        <dbReference type="ARBA" id="ARBA00023136"/>
    </source>
</evidence>
<evidence type="ECO:0000259" key="10">
    <source>
        <dbReference type="PROSITE" id="PS50156"/>
    </source>
</evidence>
<feature type="region of interest" description="Disordered" evidence="8">
    <location>
        <begin position="224"/>
        <end position="245"/>
    </location>
</feature>
<dbReference type="FunFam" id="1.20.1640.10:FF:000013">
    <property type="entry name" value="PaTched Related family"/>
    <property type="match status" value="1"/>
</dbReference>
<evidence type="ECO:0000256" key="1">
    <source>
        <dbReference type="ARBA" id="ARBA00004651"/>
    </source>
</evidence>
<dbReference type="WBParaSite" id="PSU_v2.g11394.t1">
    <property type="protein sequence ID" value="PSU_v2.g11394.t1"/>
    <property type="gene ID" value="PSU_v2.g11394"/>
</dbReference>
<sequence>MREMASRYPQYNVTTFMPLWLFTDQYDIVVPNTIQNVGIAMLVMIIIALLLIPQPMCAIWVTASIASIDIGVVGYMTVWGVNLDAISMITIIMSIGFSVDYSAHITYGYVISKRKLPSERISEALGALGWPLTQGAISTILAVIVLADVPAYMIVTFFKTVFLSITIGLLHGLVFLPVTLSLCVRGFCAISPPDSKDDDDDSEKHEKFFQISPLHHSISSSATILSNESPSPYQQHPHHHHHQHHHHEYALPHFSSSFK</sequence>
<dbReference type="PANTHER" id="PTHR10796:SF192">
    <property type="entry name" value="SSD DOMAIN-CONTAINING PROTEIN"/>
    <property type="match status" value="1"/>
</dbReference>
<organism evidence="11 12">
    <name type="scientific">Panagrolaimus superbus</name>
    <dbReference type="NCBI Taxonomy" id="310955"/>
    <lineage>
        <taxon>Eukaryota</taxon>
        <taxon>Metazoa</taxon>
        <taxon>Ecdysozoa</taxon>
        <taxon>Nematoda</taxon>
        <taxon>Chromadorea</taxon>
        <taxon>Rhabditida</taxon>
        <taxon>Tylenchina</taxon>
        <taxon>Panagrolaimomorpha</taxon>
        <taxon>Panagrolaimoidea</taxon>
        <taxon>Panagrolaimidae</taxon>
        <taxon>Panagrolaimus</taxon>
    </lineage>
</organism>
<protein>
    <submittedName>
        <fullName evidence="12">SSD domain-containing protein</fullName>
    </submittedName>
</protein>
<dbReference type="Gene3D" id="1.20.1640.10">
    <property type="entry name" value="Multidrug efflux transporter AcrB transmembrane domain"/>
    <property type="match status" value="1"/>
</dbReference>
<evidence type="ECO:0000256" key="7">
    <source>
        <dbReference type="ARBA" id="ARBA00023180"/>
    </source>
</evidence>
<keyword evidence="3" id="KW-1003">Cell membrane</keyword>
<feature type="transmembrane region" description="Helical" evidence="9">
    <location>
        <begin position="85"/>
        <end position="103"/>
    </location>
</feature>
<keyword evidence="5 9" id="KW-1133">Transmembrane helix</keyword>